<dbReference type="PANTHER" id="PTHR36834">
    <property type="entry name" value="MEMBRANE PROTEIN-RELATED"/>
    <property type="match status" value="1"/>
</dbReference>
<protein>
    <submittedName>
        <fullName evidence="3">VanZ like family protein</fullName>
    </submittedName>
</protein>
<dbReference type="OrthoDB" id="9805025at2"/>
<reference evidence="3 4" key="1">
    <citation type="submission" date="2018-01" db="EMBL/GenBank/DDBJ databases">
        <authorList>
            <person name="Gaut B.S."/>
            <person name="Morton B.R."/>
            <person name="Clegg M.T."/>
            <person name="Duvall M.R."/>
        </authorList>
    </citation>
    <scope>NUCLEOTIDE SEQUENCE [LARGE SCALE GENOMIC DNA]</scope>
    <source>
        <strain evidence="3">GP69</strain>
    </source>
</reference>
<feature type="transmembrane region" description="Helical" evidence="1">
    <location>
        <begin position="46"/>
        <end position="67"/>
    </location>
</feature>
<feature type="transmembrane region" description="Helical" evidence="1">
    <location>
        <begin position="120"/>
        <end position="139"/>
    </location>
</feature>
<dbReference type="PANTHER" id="PTHR36834:SF1">
    <property type="entry name" value="INTEGRAL MEMBRANE PROTEIN"/>
    <property type="match status" value="1"/>
</dbReference>
<name>A0A2K4ZN78_9FIRM</name>
<accession>A0A2K4ZN78</accession>
<evidence type="ECO:0000256" key="1">
    <source>
        <dbReference type="SAM" id="Phobius"/>
    </source>
</evidence>
<keyword evidence="1" id="KW-1133">Transmembrane helix</keyword>
<evidence type="ECO:0000259" key="2">
    <source>
        <dbReference type="Pfam" id="PF04892"/>
    </source>
</evidence>
<organism evidence="3 4">
    <name type="scientific">Acetatifactor muris</name>
    <dbReference type="NCBI Taxonomy" id="879566"/>
    <lineage>
        <taxon>Bacteria</taxon>
        <taxon>Bacillati</taxon>
        <taxon>Bacillota</taxon>
        <taxon>Clostridia</taxon>
        <taxon>Lachnospirales</taxon>
        <taxon>Lachnospiraceae</taxon>
        <taxon>Acetatifactor</taxon>
    </lineage>
</organism>
<dbReference type="InterPro" id="IPR053150">
    <property type="entry name" value="Teicoplanin_resist-assoc"/>
</dbReference>
<feature type="transmembrane region" description="Helical" evidence="1">
    <location>
        <begin position="151"/>
        <end position="169"/>
    </location>
</feature>
<evidence type="ECO:0000313" key="4">
    <source>
        <dbReference type="Proteomes" id="UP000236311"/>
    </source>
</evidence>
<dbReference type="AlphaFoldDB" id="A0A2K4ZN78"/>
<dbReference type="Pfam" id="PF04892">
    <property type="entry name" value="VanZ"/>
    <property type="match status" value="1"/>
</dbReference>
<sequence>MLEYIYRDMLSMVRFLPYGLVLGGVVFAVFFRTMNKIRKRGGKGPAAMLPVAAFGTYLSLMLVITFLSRESGSGGDGIDLELFSTWGINDRNNAFVVENVLLFIPYGILGPWAIERLRRFWSCVLLGAVTSLTIETLQLVTERGYFQIDDILTNTLGTAVGFLVWRLFFRGKR</sequence>
<dbReference type="Proteomes" id="UP000236311">
    <property type="component" value="Unassembled WGS sequence"/>
</dbReference>
<dbReference type="EMBL" id="OFSM01000034">
    <property type="protein sequence ID" value="SOY31921.1"/>
    <property type="molecule type" value="Genomic_DNA"/>
</dbReference>
<keyword evidence="4" id="KW-1185">Reference proteome</keyword>
<feature type="transmembrane region" description="Helical" evidence="1">
    <location>
        <begin position="94"/>
        <end position="113"/>
    </location>
</feature>
<evidence type="ECO:0000313" key="3">
    <source>
        <dbReference type="EMBL" id="SOY31921.1"/>
    </source>
</evidence>
<dbReference type="RefSeq" id="WP_146040170.1">
    <property type="nucleotide sequence ID" value="NZ_JANJZD010000036.1"/>
</dbReference>
<keyword evidence="1" id="KW-0812">Transmembrane</keyword>
<gene>
    <name evidence="3" type="ORF">AMURIS_04670</name>
</gene>
<feature type="transmembrane region" description="Helical" evidence="1">
    <location>
        <begin position="15"/>
        <end position="34"/>
    </location>
</feature>
<feature type="domain" description="VanZ-like" evidence="2">
    <location>
        <begin position="56"/>
        <end position="168"/>
    </location>
</feature>
<keyword evidence="1" id="KW-0472">Membrane</keyword>
<proteinExistence type="predicted"/>
<dbReference type="InterPro" id="IPR006976">
    <property type="entry name" value="VanZ-like"/>
</dbReference>